<dbReference type="Proteomes" id="UP001172457">
    <property type="component" value="Chromosome 2"/>
</dbReference>
<proteinExistence type="predicted"/>
<evidence type="ECO:0000313" key="4">
    <source>
        <dbReference type="Proteomes" id="UP001172457"/>
    </source>
</evidence>
<accession>A0AA38TMZ9</accession>
<keyword evidence="4" id="KW-1185">Reference proteome</keyword>
<feature type="region of interest" description="Disordered" evidence="1">
    <location>
        <begin position="98"/>
        <end position="133"/>
    </location>
</feature>
<name>A0AA38TMZ9_9ASTR</name>
<evidence type="ECO:0000313" key="3">
    <source>
        <dbReference type="EMBL" id="KAJ9563849.1"/>
    </source>
</evidence>
<evidence type="ECO:0000259" key="2">
    <source>
        <dbReference type="Pfam" id="PF11926"/>
    </source>
</evidence>
<reference evidence="3" key="1">
    <citation type="submission" date="2023-03" db="EMBL/GenBank/DDBJ databases">
        <title>Chromosome-scale reference genome and RAD-based genetic map of yellow starthistle (Centaurea solstitialis) reveal putative structural variation and QTLs associated with invader traits.</title>
        <authorList>
            <person name="Reatini B."/>
            <person name="Cang F.A."/>
            <person name="Jiang Q."/>
            <person name="Mckibben M.T.W."/>
            <person name="Barker M.S."/>
            <person name="Rieseberg L.H."/>
            <person name="Dlugosch K.M."/>
        </authorList>
    </citation>
    <scope>NUCLEOTIDE SEQUENCE</scope>
    <source>
        <strain evidence="3">CAN-66</strain>
        <tissue evidence="3">Leaf</tissue>
    </source>
</reference>
<feature type="compositionally biased region" description="Basic and acidic residues" evidence="1">
    <location>
        <begin position="117"/>
        <end position="133"/>
    </location>
</feature>
<protein>
    <recommendedName>
        <fullName evidence="2">DUF3444 domain-containing protein</fullName>
    </recommendedName>
</protein>
<feature type="compositionally biased region" description="Basic and acidic residues" evidence="1">
    <location>
        <begin position="98"/>
        <end position="109"/>
    </location>
</feature>
<dbReference type="Pfam" id="PF11926">
    <property type="entry name" value="DUF3444"/>
    <property type="match status" value="1"/>
</dbReference>
<gene>
    <name evidence="3" type="ORF">OSB04_009009</name>
</gene>
<sequence length="373" mass="42100">MVQEACEKVKTDGEEVQPATKRRKKISKKEASSSSKQLNSVKMKLGVDGFAENKETRAVGCPIPFGQVDIKKDISNAVIKDQLIKKATMEIRKKLHEWSSEKGNGKENVDGLVNGDSEDHRTEPVPDPDFHDFDRDRSETCFEEGEVWAVYDDHDGMPRFYAVIQKVISIDPFKMKVCWLNSTPNSKNPNPSSGFSKAFGEFKSGKHETVSVPNYFSHKASFTKLANGNFRVFPRKKDVCALFRNNQQHKYEIVEVDEYDEETGGMTVTPLIRVAGFKAVFHRHINPKETRVVSENKTVRFSHKIPSYLLTGQESANAPKGCFELDPAAIPGEFLQVTEKVKEDDDDGDVEWWRKSLFPSSDGVFIPFGVQIS</sequence>
<feature type="region of interest" description="Disordered" evidence="1">
    <location>
        <begin position="1"/>
        <end position="40"/>
    </location>
</feature>
<comment type="caution">
    <text evidence="3">The sequence shown here is derived from an EMBL/GenBank/DDBJ whole genome shotgun (WGS) entry which is preliminary data.</text>
</comment>
<evidence type="ECO:0000256" key="1">
    <source>
        <dbReference type="SAM" id="MobiDB-lite"/>
    </source>
</evidence>
<dbReference type="PANTHER" id="PTHR45089">
    <property type="entry name" value="DNAJ HEAT SHOCK AMINO-TERMINAL DOMAIN PROTEIN-RELATED"/>
    <property type="match status" value="1"/>
</dbReference>
<dbReference type="AlphaFoldDB" id="A0AA38TMZ9"/>
<dbReference type="PANTHER" id="PTHR45089:SF59">
    <property type="entry name" value="DNAJ HEAT SHOCK N-TERMINAL DOMAIN-CONTAINING PROTEIN"/>
    <property type="match status" value="1"/>
</dbReference>
<feature type="domain" description="DUF3444" evidence="2">
    <location>
        <begin position="124"/>
        <end position="314"/>
    </location>
</feature>
<organism evidence="3 4">
    <name type="scientific">Centaurea solstitialis</name>
    <name type="common">yellow star-thistle</name>
    <dbReference type="NCBI Taxonomy" id="347529"/>
    <lineage>
        <taxon>Eukaryota</taxon>
        <taxon>Viridiplantae</taxon>
        <taxon>Streptophyta</taxon>
        <taxon>Embryophyta</taxon>
        <taxon>Tracheophyta</taxon>
        <taxon>Spermatophyta</taxon>
        <taxon>Magnoliopsida</taxon>
        <taxon>eudicotyledons</taxon>
        <taxon>Gunneridae</taxon>
        <taxon>Pentapetalae</taxon>
        <taxon>asterids</taxon>
        <taxon>campanulids</taxon>
        <taxon>Asterales</taxon>
        <taxon>Asteraceae</taxon>
        <taxon>Carduoideae</taxon>
        <taxon>Cardueae</taxon>
        <taxon>Centaureinae</taxon>
        <taxon>Centaurea</taxon>
    </lineage>
</organism>
<dbReference type="InterPro" id="IPR024593">
    <property type="entry name" value="DUF3444"/>
</dbReference>
<feature type="compositionally biased region" description="Basic and acidic residues" evidence="1">
    <location>
        <begin position="1"/>
        <end position="13"/>
    </location>
</feature>
<dbReference type="EMBL" id="JARYMX010000002">
    <property type="protein sequence ID" value="KAJ9563849.1"/>
    <property type="molecule type" value="Genomic_DNA"/>
</dbReference>